<reference evidence="1 2" key="1">
    <citation type="submission" date="2014-09" db="EMBL/GenBank/DDBJ databases">
        <title>Sporocytophaga myxococcoides PG-01 genome sequencing.</title>
        <authorList>
            <person name="Liu L."/>
            <person name="Gao P.J."/>
            <person name="Chen G.J."/>
            <person name="Wang L.S."/>
        </authorList>
    </citation>
    <scope>NUCLEOTIDE SEQUENCE [LARGE SCALE GENOMIC DNA]</scope>
    <source>
        <strain evidence="1 2">PG-01</strain>
    </source>
</reference>
<gene>
    <name evidence="1" type="ORF">MYP_4683</name>
</gene>
<comment type="caution">
    <text evidence="1">The sequence shown here is derived from an EMBL/GenBank/DDBJ whole genome shotgun (WGS) entry which is preliminary data.</text>
</comment>
<dbReference type="Proteomes" id="UP000030185">
    <property type="component" value="Unassembled WGS sequence"/>
</dbReference>
<evidence type="ECO:0000313" key="1">
    <source>
        <dbReference type="EMBL" id="GAL87453.1"/>
    </source>
</evidence>
<accession>A0A098LMW1</accession>
<dbReference type="EMBL" id="BBLT01000013">
    <property type="protein sequence ID" value="GAL87453.1"/>
    <property type="molecule type" value="Genomic_DNA"/>
</dbReference>
<name>A0A098LMW1_9BACT</name>
<dbReference type="RefSeq" id="WP_045468927.1">
    <property type="nucleotide sequence ID" value="NZ_BBLT01000013.1"/>
</dbReference>
<keyword evidence="2" id="KW-1185">Reference proteome</keyword>
<proteinExistence type="predicted"/>
<evidence type="ECO:0000313" key="2">
    <source>
        <dbReference type="Proteomes" id="UP000030185"/>
    </source>
</evidence>
<dbReference type="STRING" id="153721.MYP_4683"/>
<sequence>MSIYSSSPDGSLSIFISGIKPNLVDPFTVRFGLKGMEFSEAPSAEIYATDLNEKTVNFEWETNQRCLIRFKQQDGKLKSFVMDVDSETLSVNELHINNLSEDLE</sequence>
<dbReference type="OrthoDB" id="9837015at2"/>
<dbReference type="AlphaFoldDB" id="A0A098LMW1"/>
<protein>
    <submittedName>
        <fullName evidence="1">Uncharacterized protein</fullName>
    </submittedName>
</protein>
<organism evidence="1 2">
    <name type="scientific">Sporocytophaga myxococcoides</name>
    <dbReference type="NCBI Taxonomy" id="153721"/>
    <lineage>
        <taxon>Bacteria</taxon>
        <taxon>Pseudomonadati</taxon>
        <taxon>Bacteroidota</taxon>
        <taxon>Cytophagia</taxon>
        <taxon>Cytophagales</taxon>
        <taxon>Cytophagaceae</taxon>
        <taxon>Sporocytophaga</taxon>
    </lineage>
</organism>